<dbReference type="Proteomes" id="UP000269154">
    <property type="component" value="Unassembled WGS sequence"/>
</dbReference>
<feature type="region of interest" description="Disordered" evidence="1">
    <location>
        <begin position="61"/>
        <end position="85"/>
    </location>
</feature>
<comment type="caution">
    <text evidence="2">The sequence shown here is derived from an EMBL/GenBank/DDBJ whole genome shotgun (WGS) entry which is preliminary data.</text>
</comment>
<protein>
    <submittedName>
        <fullName evidence="2">Uncharacterized protein</fullName>
    </submittedName>
</protein>
<dbReference type="AlphaFoldDB" id="A0A3N6R1U4"/>
<name>A0A3N6R1U4_9CYAN</name>
<organism evidence="2 3">
    <name type="scientific">Okeania hirsuta</name>
    <dbReference type="NCBI Taxonomy" id="1458930"/>
    <lineage>
        <taxon>Bacteria</taxon>
        <taxon>Bacillati</taxon>
        <taxon>Cyanobacteriota</taxon>
        <taxon>Cyanophyceae</taxon>
        <taxon>Oscillatoriophycideae</taxon>
        <taxon>Oscillatoriales</taxon>
        <taxon>Microcoleaceae</taxon>
        <taxon>Okeania</taxon>
    </lineage>
</organism>
<keyword evidence="3" id="KW-1185">Reference proteome</keyword>
<feature type="compositionally biased region" description="Basic residues" evidence="1">
    <location>
        <begin position="61"/>
        <end position="78"/>
    </location>
</feature>
<feature type="compositionally biased region" description="Basic and acidic residues" evidence="1">
    <location>
        <begin position="1"/>
        <end position="31"/>
    </location>
</feature>
<feature type="region of interest" description="Disordered" evidence="1">
    <location>
        <begin position="1"/>
        <end position="38"/>
    </location>
</feature>
<dbReference type="EMBL" id="RCBY01000327">
    <property type="protein sequence ID" value="RQH24193.1"/>
    <property type="molecule type" value="Genomic_DNA"/>
</dbReference>
<accession>A0A3N6R1U4</accession>
<reference evidence="2 3" key="1">
    <citation type="journal article" date="2018" name="ACS Chem. Biol.">
        <title>Ketoreductase domain dysfunction expands chemodiversity: malyngamide biosynthesis in the cyanobacterium Okeania hirsuta.</title>
        <authorList>
            <person name="Moss N.A."/>
            <person name="Leao T."/>
            <person name="Rankin M."/>
            <person name="McCullough T.M."/>
            <person name="Qu P."/>
            <person name="Korobeynikov A."/>
            <person name="Smith J.L."/>
            <person name="Gerwick L."/>
            <person name="Gerwick W.H."/>
        </authorList>
    </citation>
    <scope>NUCLEOTIDE SEQUENCE [LARGE SCALE GENOMIC DNA]</scope>
    <source>
        <strain evidence="2 3">PAB10Feb10-1</strain>
    </source>
</reference>
<proteinExistence type="predicted"/>
<evidence type="ECO:0000313" key="3">
    <source>
        <dbReference type="Proteomes" id="UP000269154"/>
    </source>
</evidence>
<gene>
    <name evidence="2" type="ORF">D5R40_30040</name>
</gene>
<evidence type="ECO:0000313" key="2">
    <source>
        <dbReference type="EMBL" id="RQH24193.1"/>
    </source>
</evidence>
<dbReference type="RefSeq" id="WP_124155614.1">
    <property type="nucleotide sequence ID" value="NZ_RCBY01000327.1"/>
</dbReference>
<evidence type="ECO:0000256" key="1">
    <source>
        <dbReference type="SAM" id="MobiDB-lite"/>
    </source>
</evidence>
<sequence>MKAIQEDMRSKRREIFESSEGDREAMREEMMKLQSSADEQVKGILTVEHWDTIRSLFERKRERRKRVRRRRKAPRKKKEKETDTP</sequence>